<feature type="domain" description="Putative DNA-binding" evidence="1">
    <location>
        <begin position="7"/>
        <end position="92"/>
    </location>
</feature>
<feature type="domain" description="NGO1945-like C-terminal" evidence="2">
    <location>
        <begin position="149"/>
        <end position="237"/>
    </location>
</feature>
<dbReference type="Pfam" id="PF09836">
    <property type="entry name" value="DUF2063"/>
    <property type="match status" value="1"/>
</dbReference>
<accession>A0ABV7VR09</accession>
<gene>
    <name evidence="3" type="ORF">ACFOMG_07390</name>
</gene>
<name>A0ABV7VR09_9GAMM</name>
<proteinExistence type="predicted"/>
<dbReference type="InterPro" id="IPR018640">
    <property type="entry name" value="DUF2063"/>
</dbReference>
<dbReference type="RefSeq" id="WP_376865746.1">
    <property type="nucleotide sequence ID" value="NZ_JBHRYB010000005.1"/>
</dbReference>
<dbReference type="Pfam" id="PF22106">
    <property type="entry name" value="NGO1945_C"/>
    <property type="match status" value="1"/>
</dbReference>
<evidence type="ECO:0000259" key="2">
    <source>
        <dbReference type="Pfam" id="PF22106"/>
    </source>
</evidence>
<dbReference type="Gene3D" id="3.90.930.50">
    <property type="match status" value="1"/>
</dbReference>
<evidence type="ECO:0000313" key="4">
    <source>
        <dbReference type="Proteomes" id="UP001595722"/>
    </source>
</evidence>
<reference evidence="4" key="1">
    <citation type="journal article" date="2019" name="Int. J. Syst. Evol. Microbiol.">
        <title>The Global Catalogue of Microorganisms (GCM) 10K type strain sequencing project: providing services to taxonomists for standard genome sequencing and annotation.</title>
        <authorList>
            <consortium name="The Broad Institute Genomics Platform"/>
            <consortium name="The Broad Institute Genome Sequencing Center for Infectious Disease"/>
            <person name="Wu L."/>
            <person name="Ma J."/>
        </authorList>
    </citation>
    <scope>NUCLEOTIDE SEQUENCE [LARGE SCALE GENOMIC DNA]</scope>
    <source>
        <strain evidence="4">KCTC 42424</strain>
    </source>
</reference>
<dbReference type="Gene3D" id="1.10.150.690">
    <property type="entry name" value="DUF2063"/>
    <property type="match status" value="1"/>
</dbReference>
<comment type="caution">
    <text evidence="3">The sequence shown here is derived from an EMBL/GenBank/DDBJ whole genome shotgun (WGS) entry which is preliminary data.</text>
</comment>
<dbReference type="InterPro" id="IPR054098">
    <property type="entry name" value="NGO1945-like_C"/>
</dbReference>
<dbReference type="Proteomes" id="UP001595722">
    <property type="component" value="Unassembled WGS sequence"/>
</dbReference>
<evidence type="ECO:0000259" key="1">
    <source>
        <dbReference type="Pfam" id="PF09836"/>
    </source>
</evidence>
<protein>
    <submittedName>
        <fullName evidence="3">DUF2063 domain-containing protein</fullName>
    </submittedName>
</protein>
<dbReference type="InterPro" id="IPR044922">
    <property type="entry name" value="DUF2063_N_sf"/>
</dbReference>
<evidence type="ECO:0000313" key="3">
    <source>
        <dbReference type="EMBL" id="MFC3679934.1"/>
    </source>
</evidence>
<keyword evidence="4" id="KW-1185">Reference proteome</keyword>
<organism evidence="3 4">
    <name type="scientific">Bacterioplanoides pacificum</name>
    <dbReference type="NCBI Taxonomy" id="1171596"/>
    <lineage>
        <taxon>Bacteria</taxon>
        <taxon>Pseudomonadati</taxon>
        <taxon>Pseudomonadota</taxon>
        <taxon>Gammaproteobacteria</taxon>
        <taxon>Oceanospirillales</taxon>
        <taxon>Oceanospirillaceae</taxon>
        <taxon>Bacterioplanoides</taxon>
    </lineage>
</organism>
<dbReference type="EMBL" id="JBHRYB010000005">
    <property type="protein sequence ID" value="MFC3679934.1"/>
    <property type="molecule type" value="Genomic_DNA"/>
</dbReference>
<sequence length="246" mass="27918">MAEHLSQQRAFAAHIRDPQKVPVPAGIESRRMKIYSDLFFNNIKGFLDGTFPVCAEVIGESRWHDLARSFFASHRCKTPYFLEIPREFLNFLEQGADGSESDPDYLYELAHYEWLELAVDVCQESVMERFDANASLAQSIPVLAAAAQAFVYQYPVHLISVDNIQPPQCQTALIVFRDRQDQVRFIETNLMTLQLQIILQQQELTGTQAVEQLLQQSGMAVTEVALQGGLTILEEWRQQGLILGGR</sequence>